<organism evidence="1">
    <name type="scientific">marine sediment metagenome</name>
    <dbReference type="NCBI Taxonomy" id="412755"/>
    <lineage>
        <taxon>unclassified sequences</taxon>
        <taxon>metagenomes</taxon>
        <taxon>ecological metagenomes</taxon>
    </lineage>
</organism>
<name>X0WR45_9ZZZZ</name>
<protein>
    <submittedName>
        <fullName evidence="1">Uncharacterized protein</fullName>
    </submittedName>
</protein>
<feature type="non-terminal residue" evidence="1">
    <location>
        <position position="230"/>
    </location>
</feature>
<evidence type="ECO:0000313" key="1">
    <source>
        <dbReference type="EMBL" id="GAG33429.1"/>
    </source>
</evidence>
<reference evidence="1" key="1">
    <citation type="journal article" date="2014" name="Front. Microbiol.">
        <title>High frequency of phylogenetically diverse reductive dehalogenase-homologous genes in deep subseafloor sedimentary metagenomes.</title>
        <authorList>
            <person name="Kawai M."/>
            <person name="Futagami T."/>
            <person name="Toyoda A."/>
            <person name="Takaki Y."/>
            <person name="Nishi S."/>
            <person name="Hori S."/>
            <person name="Arai W."/>
            <person name="Tsubouchi T."/>
            <person name="Morono Y."/>
            <person name="Uchiyama I."/>
            <person name="Ito T."/>
            <person name="Fujiyama A."/>
            <person name="Inagaki F."/>
            <person name="Takami H."/>
        </authorList>
    </citation>
    <scope>NUCLEOTIDE SEQUENCE</scope>
    <source>
        <strain evidence="1">Expedition CK06-06</strain>
    </source>
</reference>
<dbReference type="AlphaFoldDB" id="X0WR45"/>
<dbReference type="EMBL" id="BARS01041548">
    <property type="protein sequence ID" value="GAG33429.1"/>
    <property type="molecule type" value="Genomic_DNA"/>
</dbReference>
<proteinExistence type="predicted"/>
<sequence>MFSLIRAQKSSLNEVIFWTGEIYYSGFKEELWEHIWKMYYDFYAIKYPKYEKKINKLSREPDSLKNIIYILNLMFYAKPSYDVFILRMMNPESPSHAYLGRSPSWLKNLELEKVNRKLVRSIHNNKTINIAYYINHTEDYQKTYNAIKKYYSIIKGFKIKNNKKLESINYVNKNHIILALICYLKKDESEIQQRTIFKKLDDSWYSGEVKFNSDKIEPMYRTLVHKRRFR</sequence>
<comment type="caution">
    <text evidence="1">The sequence shown here is derived from an EMBL/GenBank/DDBJ whole genome shotgun (WGS) entry which is preliminary data.</text>
</comment>
<accession>X0WR45</accession>
<gene>
    <name evidence="1" type="ORF">S01H1_63173</name>
</gene>